<dbReference type="InterPro" id="IPR029058">
    <property type="entry name" value="AB_hydrolase_fold"/>
</dbReference>
<keyword evidence="3" id="KW-1185">Reference proteome</keyword>
<dbReference type="Gene3D" id="3.40.50.1820">
    <property type="entry name" value="alpha/beta hydrolase"/>
    <property type="match status" value="1"/>
</dbReference>
<evidence type="ECO:0000313" key="2">
    <source>
        <dbReference type="EMBL" id="KAK4369211.1"/>
    </source>
</evidence>
<evidence type="ECO:0000313" key="3">
    <source>
        <dbReference type="Proteomes" id="UP001291623"/>
    </source>
</evidence>
<dbReference type="PANTHER" id="PTHR11614">
    <property type="entry name" value="PHOSPHOLIPASE-RELATED"/>
    <property type="match status" value="1"/>
</dbReference>
<protein>
    <recommendedName>
        <fullName evidence="1">Serine aminopeptidase S33 domain-containing protein</fullName>
    </recommendedName>
</protein>
<dbReference type="Proteomes" id="UP001291623">
    <property type="component" value="Unassembled WGS sequence"/>
</dbReference>
<name>A0AAE1SGC3_9SOLA</name>
<comment type="caution">
    <text evidence="2">The sequence shown here is derived from an EMBL/GenBank/DDBJ whole genome shotgun (WGS) entry which is preliminary data.</text>
</comment>
<feature type="domain" description="Serine aminopeptidase S33" evidence="1">
    <location>
        <begin position="131"/>
        <end position="218"/>
    </location>
</feature>
<reference evidence="2" key="1">
    <citation type="submission" date="2023-12" db="EMBL/GenBank/DDBJ databases">
        <title>Genome assembly of Anisodus tanguticus.</title>
        <authorList>
            <person name="Wang Y.-J."/>
        </authorList>
    </citation>
    <scope>NUCLEOTIDE SEQUENCE</scope>
    <source>
        <strain evidence="2">KB-2021</strain>
        <tissue evidence="2">Leaf</tissue>
    </source>
</reference>
<sequence length="238" mass="26679">MVQNQQFNYWGNTPEEEYYTLQGIKSNNSFFTSPRGLSLFTKSWLPSNSCPKGVIISHGKSQGLKGYVPNVDLVVHDCISYFNFVLTQNPEFQELPKFLFGESMDGAICLFAPTLAIVPTADLLEKSVKVSEKRIIAGMNPNIYNGKPRLGTVVELMRVTDYVSTKLSDVSVPFLVLHGSVNVVTDPEVSKELYQKAKSKDKTIKIYDGMVHSLLFGETDENVEVVRNDILAWLNDRS</sequence>
<dbReference type="InterPro" id="IPR051044">
    <property type="entry name" value="MAG_DAG_Lipase"/>
</dbReference>
<dbReference type="Pfam" id="PF12146">
    <property type="entry name" value="Hydrolase_4"/>
    <property type="match status" value="2"/>
</dbReference>
<dbReference type="SUPFAM" id="SSF53474">
    <property type="entry name" value="alpha/beta-Hydrolases"/>
    <property type="match status" value="1"/>
</dbReference>
<feature type="domain" description="Serine aminopeptidase S33" evidence="1">
    <location>
        <begin position="58"/>
        <end position="109"/>
    </location>
</feature>
<evidence type="ECO:0000259" key="1">
    <source>
        <dbReference type="Pfam" id="PF12146"/>
    </source>
</evidence>
<dbReference type="EMBL" id="JAVYJV010000006">
    <property type="protein sequence ID" value="KAK4369211.1"/>
    <property type="molecule type" value="Genomic_DNA"/>
</dbReference>
<organism evidence="2 3">
    <name type="scientific">Anisodus tanguticus</name>
    <dbReference type="NCBI Taxonomy" id="243964"/>
    <lineage>
        <taxon>Eukaryota</taxon>
        <taxon>Viridiplantae</taxon>
        <taxon>Streptophyta</taxon>
        <taxon>Embryophyta</taxon>
        <taxon>Tracheophyta</taxon>
        <taxon>Spermatophyta</taxon>
        <taxon>Magnoliopsida</taxon>
        <taxon>eudicotyledons</taxon>
        <taxon>Gunneridae</taxon>
        <taxon>Pentapetalae</taxon>
        <taxon>asterids</taxon>
        <taxon>lamiids</taxon>
        <taxon>Solanales</taxon>
        <taxon>Solanaceae</taxon>
        <taxon>Solanoideae</taxon>
        <taxon>Hyoscyameae</taxon>
        <taxon>Anisodus</taxon>
    </lineage>
</organism>
<dbReference type="AlphaFoldDB" id="A0AAE1SGC3"/>
<gene>
    <name evidence="2" type="ORF">RND71_013003</name>
</gene>
<proteinExistence type="predicted"/>
<dbReference type="InterPro" id="IPR022742">
    <property type="entry name" value="Hydrolase_4"/>
</dbReference>
<accession>A0AAE1SGC3</accession>